<evidence type="ECO:0000313" key="3">
    <source>
        <dbReference type="Proteomes" id="UP001282474"/>
    </source>
</evidence>
<sequence>MNTPNNDPEFSAIINNGYGMNTETTDPTPYGIPAQPVKPGLTKRGKTALAIGATVLAAGGLMSYQAYASSMAESQTKADEIALKEKALELETMREMNRAAEAQKKTQSTEIKARQTSVNKCIKDKEDLVGKGLGSPTYRDVVDLCNTQYAGPVTDGSDMQAAGSAQDTQAGGGVNDGLLVGLGVLGLGAVFAVRKGSRPATQ</sequence>
<gene>
    <name evidence="2" type="ORF">PV383_35970</name>
</gene>
<organism evidence="2 3">
    <name type="scientific">Streptomyces caniscabiei</name>
    <dbReference type="NCBI Taxonomy" id="2746961"/>
    <lineage>
        <taxon>Bacteria</taxon>
        <taxon>Bacillati</taxon>
        <taxon>Actinomycetota</taxon>
        <taxon>Actinomycetes</taxon>
        <taxon>Kitasatosporales</taxon>
        <taxon>Streptomycetaceae</taxon>
        <taxon>Streptomyces</taxon>
    </lineage>
</organism>
<keyword evidence="1" id="KW-0175">Coiled coil</keyword>
<name>A0ABU4MYI4_9ACTN</name>
<proteinExistence type="predicted"/>
<dbReference type="EMBL" id="JARAWJ010000039">
    <property type="protein sequence ID" value="MDX3042541.1"/>
    <property type="molecule type" value="Genomic_DNA"/>
</dbReference>
<evidence type="ECO:0000313" key="2">
    <source>
        <dbReference type="EMBL" id="MDX3042541.1"/>
    </source>
</evidence>
<evidence type="ECO:0000256" key="1">
    <source>
        <dbReference type="SAM" id="Coils"/>
    </source>
</evidence>
<keyword evidence="3" id="KW-1185">Reference proteome</keyword>
<accession>A0ABU4MYI4</accession>
<feature type="coiled-coil region" evidence="1">
    <location>
        <begin position="83"/>
        <end position="110"/>
    </location>
</feature>
<dbReference type="RefSeq" id="WP_193382851.1">
    <property type="nucleotide sequence ID" value="NZ_JABXWI010000031.1"/>
</dbReference>
<dbReference type="Proteomes" id="UP001282474">
    <property type="component" value="Unassembled WGS sequence"/>
</dbReference>
<reference evidence="2 3" key="1">
    <citation type="journal article" date="2023" name="Microb. Genom.">
        <title>Mesoterricola silvestris gen. nov., sp. nov., Mesoterricola sediminis sp. nov., Geothrix oryzae sp. nov., Geothrix edaphica sp. nov., Geothrix rubra sp. nov., and Geothrix limicola sp. nov., six novel members of Acidobacteriota isolated from soils.</title>
        <authorList>
            <person name="Weisberg A.J."/>
            <person name="Pearce E."/>
            <person name="Kramer C.G."/>
            <person name="Chang J.H."/>
            <person name="Clarke C.R."/>
        </authorList>
    </citation>
    <scope>NUCLEOTIDE SEQUENCE [LARGE SCALE GENOMIC DNA]</scope>
    <source>
        <strain evidence="2 3">NE20-4-1</strain>
    </source>
</reference>
<comment type="caution">
    <text evidence="2">The sequence shown here is derived from an EMBL/GenBank/DDBJ whole genome shotgun (WGS) entry which is preliminary data.</text>
</comment>
<protein>
    <submittedName>
        <fullName evidence="2">Uncharacterized protein</fullName>
    </submittedName>
</protein>